<reference evidence="2" key="1">
    <citation type="submission" date="2023-07" db="EMBL/GenBank/DDBJ databases">
        <title>Whole-genome sequencing of a new Methanosarcina sp. Z-7115.</title>
        <authorList>
            <person name="Zhilina T.N."/>
            <person name="Merkel A.Y."/>
        </authorList>
    </citation>
    <scope>NUCLEOTIDE SEQUENCE [LARGE SCALE GENOMIC DNA]</scope>
    <source>
        <strain evidence="2">Z-7115</strain>
    </source>
</reference>
<gene>
    <name evidence="1" type="ORF">RG963_06125</name>
</gene>
<evidence type="ECO:0000313" key="2">
    <source>
        <dbReference type="Proteomes" id="UP001246244"/>
    </source>
</evidence>
<accession>A0ABU2D0K4</accession>
<comment type="caution">
    <text evidence="1">The sequence shown here is derived from an EMBL/GenBank/DDBJ whole genome shotgun (WGS) entry which is preliminary data.</text>
</comment>
<dbReference type="RefSeq" id="WP_310575393.1">
    <property type="nucleotide sequence ID" value="NZ_JAVKPK010000018.1"/>
</dbReference>
<dbReference type="Proteomes" id="UP001246244">
    <property type="component" value="Unassembled WGS sequence"/>
</dbReference>
<dbReference type="EMBL" id="JAVKPK010000018">
    <property type="protein sequence ID" value="MDR7665367.1"/>
    <property type="molecule type" value="Genomic_DNA"/>
</dbReference>
<proteinExistence type="predicted"/>
<organism evidence="1 2">
    <name type="scientific">Methanosarcina baikalica</name>
    <dbReference type="NCBI Taxonomy" id="3073890"/>
    <lineage>
        <taxon>Archaea</taxon>
        <taxon>Methanobacteriati</taxon>
        <taxon>Methanobacteriota</taxon>
        <taxon>Stenosarchaea group</taxon>
        <taxon>Methanomicrobia</taxon>
        <taxon>Methanosarcinales</taxon>
        <taxon>Methanosarcinaceae</taxon>
        <taxon>Methanosarcina</taxon>
    </lineage>
</organism>
<sequence>MGRRRKKTSLLKAFKKGMKIGKMMSKALDKFMDRRDLDRWLRQKRR</sequence>
<name>A0ABU2D0K4_9EURY</name>
<protein>
    <submittedName>
        <fullName evidence="1">Uncharacterized protein</fullName>
    </submittedName>
</protein>
<evidence type="ECO:0000313" key="1">
    <source>
        <dbReference type="EMBL" id="MDR7665367.1"/>
    </source>
</evidence>
<keyword evidence="2" id="KW-1185">Reference proteome</keyword>